<dbReference type="InterPro" id="IPR029058">
    <property type="entry name" value="AB_hydrolase_fold"/>
</dbReference>
<evidence type="ECO:0000256" key="1">
    <source>
        <dbReference type="ARBA" id="ARBA00022801"/>
    </source>
</evidence>
<dbReference type="Proteomes" id="UP000250140">
    <property type="component" value="Unassembled WGS sequence"/>
</dbReference>
<dbReference type="OrthoDB" id="433474at2759"/>
<dbReference type="PANTHER" id="PTHR48081">
    <property type="entry name" value="AB HYDROLASE SUPERFAMILY PROTEIN C4A8.06C"/>
    <property type="match status" value="1"/>
</dbReference>
<keyword evidence="1" id="KW-0378">Hydrolase</keyword>
<keyword evidence="4" id="KW-1185">Reference proteome</keyword>
<dbReference type="InterPro" id="IPR013094">
    <property type="entry name" value="AB_hydrolase_3"/>
</dbReference>
<protein>
    <recommendedName>
        <fullName evidence="2">Alpha/beta hydrolase fold-3 domain-containing protein</fullName>
    </recommendedName>
</protein>
<dbReference type="GO" id="GO:0016787">
    <property type="term" value="F:hydrolase activity"/>
    <property type="evidence" value="ECO:0007669"/>
    <property type="project" value="UniProtKB-KW"/>
</dbReference>
<organism evidence="3 4">
    <name type="scientific">Glonium stellatum</name>
    <dbReference type="NCBI Taxonomy" id="574774"/>
    <lineage>
        <taxon>Eukaryota</taxon>
        <taxon>Fungi</taxon>
        <taxon>Dikarya</taxon>
        <taxon>Ascomycota</taxon>
        <taxon>Pezizomycotina</taxon>
        <taxon>Dothideomycetes</taxon>
        <taxon>Pleosporomycetidae</taxon>
        <taxon>Gloniales</taxon>
        <taxon>Gloniaceae</taxon>
        <taxon>Glonium</taxon>
    </lineage>
</organism>
<gene>
    <name evidence="3" type="ORF">AOQ84DRAFT_352189</name>
</gene>
<feature type="domain" description="Alpha/beta hydrolase fold-3" evidence="2">
    <location>
        <begin position="89"/>
        <end position="296"/>
    </location>
</feature>
<dbReference type="InterPro" id="IPR050300">
    <property type="entry name" value="GDXG_lipolytic_enzyme"/>
</dbReference>
<evidence type="ECO:0000313" key="3">
    <source>
        <dbReference type="EMBL" id="OCL13073.1"/>
    </source>
</evidence>
<dbReference type="Pfam" id="PF07859">
    <property type="entry name" value="Abhydrolase_3"/>
    <property type="match status" value="1"/>
</dbReference>
<dbReference type="Gene3D" id="3.40.50.1820">
    <property type="entry name" value="alpha/beta hydrolase"/>
    <property type="match status" value="1"/>
</dbReference>
<dbReference type="PANTHER" id="PTHR48081:SF8">
    <property type="entry name" value="ALPHA_BETA HYDROLASE FOLD-3 DOMAIN-CONTAINING PROTEIN-RELATED"/>
    <property type="match status" value="1"/>
</dbReference>
<reference evidence="3 4" key="1">
    <citation type="journal article" date="2016" name="Nat. Commun.">
        <title>Ectomycorrhizal ecology is imprinted in the genome of the dominant symbiotic fungus Cenococcum geophilum.</title>
        <authorList>
            <consortium name="DOE Joint Genome Institute"/>
            <person name="Peter M."/>
            <person name="Kohler A."/>
            <person name="Ohm R.A."/>
            <person name="Kuo A."/>
            <person name="Krutzmann J."/>
            <person name="Morin E."/>
            <person name="Arend M."/>
            <person name="Barry K.W."/>
            <person name="Binder M."/>
            <person name="Choi C."/>
            <person name="Clum A."/>
            <person name="Copeland A."/>
            <person name="Grisel N."/>
            <person name="Haridas S."/>
            <person name="Kipfer T."/>
            <person name="LaButti K."/>
            <person name="Lindquist E."/>
            <person name="Lipzen A."/>
            <person name="Maire R."/>
            <person name="Meier B."/>
            <person name="Mihaltcheva S."/>
            <person name="Molinier V."/>
            <person name="Murat C."/>
            <person name="Poggeler S."/>
            <person name="Quandt C.A."/>
            <person name="Sperisen C."/>
            <person name="Tritt A."/>
            <person name="Tisserant E."/>
            <person name="Crous P.W."/>
            <person name="Henrissat B."/>
            <person name="Nehls U."/>
            <person name="Egli S."/>
            <person name="Spatafora J.W."/>
            <person name="Grigoriev I.V."/>
            <person name="Martin F.M."/>
        </authorList>
    </citation>
    <scope>NUCLEOTIDE SEQUENCE [LARGE SCALE GENOMIC DNA]</scope>
    <source>
        <strain evidence="3 4">CBS 207.34</strain>
    </source>
</reference>
<dbReference type="SUPFAM" id="SSF53474">
    <property type="entry name" value="alpha/beta-Hydrolases"/>
    <property type="match status" value="1"/>
</dbReference>
<evidence type="ECO:0000313" key="4">
    <source>
        <dbReference type="Proteomes" id="UP000250140"/>
    </source>
</evidence>
<accession>A0A8E2F9Z9</accession>
<sequence>MASTIPPLPCNPELEVVRKAINYDNSRAGTDILRFRQETSQTLTEVIADRPIRHEERSISGPNGNTLTLSIFRPAASQHSAAARPCLYNTHGGGLAGGNRFLGMHGVLSWVLQFDIVAVTVEYRQPPEHRYPAAVEDCYAGLVWVAAHAAELRVDLEMLVIMGGSAGGGLAAATALMARDRRGPKLKAQMLYYPMLDCRGVTVSSKQFVGDGIVWDRESDQRAWQWYLGEEGVKGDVSEYASPSLAKDLAGLPEAFIEVGSSEVFRDESVAYASRLWEAGVQAELHVWPGGFHAFSLFAPNAKLSKESLEVRTNWVNRMFGGAEAKS</sequence>
<proteinExistence type="predicted"/>
<dbReference type="EMBL" id="KV748788">
    <property type="protein sequence ID" value="OCL13073.1"/>
    <property type="molecule type" value="Genomic_DNA"/>
</dbReference>
<name>A0A8E2F9Z9_9PEZI</name>
<dbReference type="AlphaFoldDB" id="A0A8E2F9Z9"/>
<evidence type="ECO:0000259" key="2">
    <source>
        <dbReference type="Pfam" id="PF07859"/>
    </source>
</evidence>